<gene>
    <name evidence="5" type="ORF">ACFQ08_02260</name>
</gene>
<feature type="region of interest" description="Disordered" evidence="3">
    <location>
        <begin position="514"/>
        <end position="561"/>
    </location>
</feature>
<feature type="compositionally biased region" description="Basic and acidic residues" evidence="3">
    <location>
        <begin position="1528"/>
        <end position="1544"/>
    </location>
</feature>
<evidence type="ECO:0000256" key="1">
    <source>
        <dbReference type="ARBA" id="ARBA00022729"/>
    </source>
</evidence>
<dbReference type="SMART" id="SM00560">
    <property type="entry name" value="LamGL"/>
    <property type="match status" value="2"/>
</dbReference>
<evidence type="ECO:0000313" key="5">
    <source>
        <dbReference type="EMBL" id="MFD0883384.1"/>
    </source>
</evidence>
<dbReference type="PANTHER" id="PTHR42535:SF2">
    <property type="entry name" value="CHROMOSOME UNDETERMINED SCAFFOLD_146, WHOLE GENOME SHOTGUN SEQUENCE"/>
    <property type="match status" value="1"/>
</dbReference>
<feature type="region of interest" description="Disordered" evidence="3">
    <location>
        <begin position="868"/>
        <end position="892"/>
    </location>
</feature>
<dbReference type="InterPro" id="IPR032812">
    <property type="entry name" value="SbsA_Ig"/>
</dbReference>
<feature type="compositionally biased region" description="Pro residues" evidence="3">
    <location>
        <begin position="879"/>
        <end position="892"/>
    </location>
</feature>
<dbReference type="Pfam" id="PF13205">
    <property type="entry name" value="Big_5"/>
    <property type="match status" value="1"/>
</dbReference>
<dbReference type="Gene3D" id="2.60.40.1220">
    <property type="match status" value="1"/>
</dbReference>
<dbReference type="Proteomes" id="UP001597024">
    <property type="component" value="Unassembled WGS sequence"/>
</dbReference>
<evidence type="ECO:0000313" key="6">
    <source>
        <dbReference type="Proteomes" id="UP001597024"/>
    </source>
</evidence>
<dbReference type="NCBIfam" id="NF033679">
    <property type="entry name" value="DNRLRE_dom"/>
    <property type="match status" value="1"/>
</dbReference>
<dbReference type="InterPro" id="IPR014755">
    <property type="entry name" value="Cu-Rt/internalin_Ig-like"/>
</dbReference>
<feature type="region of interest" description="Disordered" evidence="3">
    <location>
        <begin position="1"/>
        <end position="24"/>
    </location>
</feature>
<protein>
    <submittedName>
        <fullName evidence="5">LamG-like jellyroll fold domain-containing protein</fullName>
    </submittedName>
</protein>
<dbReference type="EMBL" id="JBHTHX010000032">
    <property type="protein sequence ID" value="MFD0883384.1"/>
    <property type="molecule type" value="Genomic_DNA"/>
</dbReference>
<feature type="compositionally biased region" description="Polar residues" evidence="3">
    <location>
        <begin position="908"/>
        <end position="920"/>
    </location>
</feature>
<proteinExistence type="predicted"/>
<sequence>MPATALDPTPSLPSAPAARSAAASDPVLKTAWNKATASGKPVEVPSRFTETMKVWADPDGKNLRAELHTRPVQLKNKAGVWESVDTRIVSRDGALRAMRVKTPLTFGARGTRHLVSAAGQRGVSGLDVTRALPEPKISGSTVTYPDAVAPGADLVVQAQADGFVSQVVFRRRPEGPVTVRLPLTLPKGTAFGTTPQGQPQLKDADGRAAASPIVLTAMDAKVETSPDQGKSSRVDARVRTSGTTSELVFTPDPAFLADPAVTYPVTIAAASEWFGGGVPDDAWVNKNDPYSNHAADGWLRAGTTQTSADIARVYLKYNTDAPELEGARVVQADLIVWNYKSGGPNGALCGDPLGAGIVAERVTSAWDTWTLDWSHQPSRTGSEGLNRAGYNYDATGTWCAKDEQLWHRITNMARAWIEQDVPNHGLVLRAATESAAVNWRQYYAGEYSGDPYPGYRHPPTLMVEYEPATVEEVDIAYERDGLPDDRLPSYEELLANQIPNTSTAPVVTPITAEEAAQRQQASDQTTEVEPDTLPSEPPDADPSPEPDSTPPAVVATVPSDDATGVPATTSIAAFFGEPVTAAQMTVKDADGNVVPGNTTLSPAKVILDFRSLQALSPGITYTAEVSGATDTAGNSMATPYTWSFTTATGTESPTPTPTPTSTSTPQPGLVAAYGMNEGSGTTVGDSSGRNNTGAATDTTWTTGRYGKALSFNGSSSWVTVQDAASLRLTTGMTLSAWVNPASVADWSSVVSKELSAEGVSYTVYASNGGSVPSGWVQTSPENFSTIDGISPLPVNTWNHLALTYDGAVLRLFVNGQQVAETALSGGLHNDSGPLRIGGNAIWGEFFGGLIDEVRLYNRAQTATEIQTDMNTPVGSGGPNPSPTPTVTPTPTSTPVPGLVAAYGMEEGSGTTVGDSSGRNNTGAATDTTWATGKHGTALSFNGSSSWITVPHAASLRLTTGMTLSAWVKPTDLTNWRTVVMKDLIAEDGASYGLYASDGNVPAGWLLTTEGEQRSPKGTTALPANTWSHLALTYDGTTARLYVNGAQAGQLAVAGDFYDDGGDLHIGGNSVWGEFFGGLIDEVRLYNRAQTATEIQTDMNTSVGSVVPSALAKSGSGSTAGGTAPRIAKFAVSARSGQKPELTVWAAGPQGDERTVELEIARRPSKSVKGLQRVWAGKVAGRLAGSRLALRVPNDRFRGGQRLRWRARVAVDGANGAWTTWRPLTIAFPKSVAGSRNPLQDKPLKAETAMAAPTPGPWPTWPNKRITFDKCWESNLANSKKRYPHGWVRDSYNWCSVRTVGRSRTEKKRFWCGPCVGWKTEYKVKGKLEFLFSVAGHTFTGGKKDTPTAEIDQNNGGINSRTIKMWARVDRIKVTGEQGPVTFPESTDLTVNIGGGAPSGMNCAASGGGSRKSTIAEWRTNPQQYFEFVSDKNASAGPNRLSVCTFTPILVLGWQAGLANPFINTKMADMAVRCDTSEDLKSRYGGCVYTEFTPTFKVPMIYEWENGEPVMNESANLIRMALEEPGETYPKKTDEPKVIPGEKKVGPLHRSSSKDRDNKNRTESKKYCAQMLAELKVPKPIDRDCDEFPFAATHEGSAGSTTNRNVAVDYIIWDHNQRVGSFLGWFFQDYRVLGSDALTGQDRWHPYESFFVKTPNV</sequence>
<dbReference type="SUPFAM" id="SSF49899">
    <property type="entry name" value="Concanavalin A-like lectins/glucanases"/>
    <property type="match status" value="2"/>
</dbReference>
<feature type="compositionally biased region" description="Polar residues" evidence="3">
    <location>
        <begin position="678"/>
        <end position="691"/>
    </location>
</feature>
<evidence type="ECO:0000256" key="2">
    <source>
        <dbReference type="ARBA" id="ARBA00023157"/>
    </source>
</evidence>
<dbReference type="InterPro" id="IPR006558">
    <property type="entry name" value="LamG-like"/>
</dbReference>
<accession>A0ABW3DI40</accession>
<feature type="region of interest" description="Disordered" evidence="3">
    <location>
        <begin position="188"/>
        <end position="207"/>
    </location>
</feature>
<feature type="domain" description="LamG-like jellyroll fold" evidence="4">
    <location>
        <begin position="959"/>
        <end position="1092"/>
    </location>
</feature>
<dbReference type="PANTHER" id="PTHR42535">
    <property type="entry name" value="OOKINETE PROTEIN, PUTATIVE-RELATED"/>
    <property type="match status" value="1"/>
</dbReference>
<feature type="region of interest" description="Disordered" evidence="3">
    <location>
        <begin position="1523"/>
        <end position="1562"/>
    </location>
</feature>
<comment type="caution">
    <text evidence="5">The sequence shown here is derived from an EMBL/GenBank/DDBJ whole genome shotgun (WGS) entry which is preliminary data.</text>
</comment>
<dbReference type="Gene3D" id="2.60.120.200">
    <property type="match status" value="2"/>
</dbReference>
<feature type="region of interest" description="Disordered" evidence="3">
    <location>
        <begin position="907"/>
        <end position="928"/>
    </location>
</feature>
<keyword evidence="6" id="KW-1185">Reference proteome</keyword>
<reference evidence="6" key="1">
    <citation type="journal article" date="2019" name="Int. J. Syst. Evol. Microbiol.">
        <title>The Global Catalogue of Microorganisms (GCM) 10K type strain sequencing project: providing services to taxonomists for standard genome sequencing and annotation.</title>
        <authorList>
            <consortium name="The Broad Institute Genomics Platform"/>
            <consortium name="The Broad Institute Genome Sequencing Center for Infectious Disease"/>
            <person name="Wu L."/>
            <person name="Ma J."/>
        </authorList>
    </citation>
    <scope>NUCLEOTIDE SEQUENCE [LARGE SCALE GENOMIC DNA]</scope>
    <source>
        <strain evidence="6">CCUG 62974</strain>
    </source>
</reference>
<feature type="compositionally biased region" description="Basic and acidic residues" evidence="3">
    <location>
        <begin position="1551"/>
        <end position="1562"/>
    </location>
</feature>
<keyword evidence="2" id="KW-1015">Disulfide bond</keyword>
<keyword evidence="1" id="KW-0732">Signal</keyword>
<dbReference type="InterPro" id="IPR029476">
    <property type="entry name" value="DNase_NucA_NucB"/>
</dbReference>
<dbReference type="Pfam" id="PF14040">
    <property type="entry name" value="DNase_NucA_NucB"/>
    <property type="match status" value="1"/>
</dbReference>
<organism evidence="5 6">
    <name type="scientific">Streptosporangium algeriense</name>
    <dbReference type="NCBI Taxonomy" id="1682748"/>
    <lineage>
        <taxon>Bacteria</taxon>
        <taxon>Bacillati</taxon>
        <taxon>Actinomycetota</taxon>
        <taxon>Actinomycetes</taxon>
        <taxon>Streptosporangiales</taxon>
        <taxon>Streptosporangiaceae</taxon>
        <taxon>Streptosporangium</taxon>
    </lineage>
</organism>
<evidence type="ECO:0000259" key="4">
    <source>
        <dbReference type="SMART" id="SM00560"/>
    </source>
</evidence>
<feature type="region of interest" description="Disordered" evidence="3">
    <location>
        <begin position="678"/>
        <end position="698"/>
    </location>
</feature>
<dbReference type="Pfam" id="PF13385">
    <property type="entry name" value="Laminin_G_3"/>
    <property type="match status" value="2"/>
</dbReference>
<evidence type="ECO:0000256" key="3">
    <source>
        <dbReference type="SAM" id="MobiDB-lite"/>
    </source>
</evidence>
<dbReference type="InterPro" id="IPR013320">
    <property type="entry name" value="ConA-like_dom_sf"/>
</dbReference>
<feature type="domain" description="LamG-like jellyroll fold" evidence="4">
    <location>
        <begin position="730"/>
        <end position="863"/>
    </location>
</feature>
<feature type="compositionally biased region" description="Polar residues" evidence="3">
    <location>
        <begin position="517"/>
        <end position="527"/>
    </location>
</feature>
<name>A0ABW3DI40_9ACTN</name>